<dbReference type="PANTHER" id="PTHR43792:SF8">
    <property type="entry name" value="[RIBOSOMAL PROTEIN US5]-ALANINE N-ACETYLTRANSFERASE"/>
    <property type="match status" value="1"/>
</dbReference>
<evidence type="ECO:0000313" key="5">
    <source>
        <dbReference type="EMBL" id="PPB49050.1"/>
    </source>
</evidence>
<dbReference type="RefSeq" id="WP_104121490.1">
    <property type="nucleotide sequence ID" value="NZ_PRKW01000004.1"/>
</dbReference>
<reference evidence="5 6" key="1">
    <citation type="journal article" date="2014" name="Int. J. Syst. Evol. Microbiol.">
        <title>Arthrobacter pityocampae sp. nov., isolated from Thaumetopoea pityocampa (Lep., Thaumetopoeidae).</title>
        <authorList>
            <person name="Ince I.A."/>
            <person name="Demirbag Z."/>
            <person name="Kati H."/>
        </authorList>
    </citation>
    <scope>NUCLEOTIDE SEQUENCE [LARGE SCALE GENOMIC DNA]</scope>
    <source>
        <strain evidence="5 6">Tp2</strain>
    </source>
</reference>
<dbReference type="PANTHER" id="PTHR43792">
    <property type="entry name" value="GNAT FAMILY, PUTATIVE (AFU_ORTHOLOGUE AFUA_3G00765)-RELATED-RELATED"/>
    <property type="match status" value="1"/>
</dbReference>
<dbReference type="InterPro" id="IPR000182">
    <property type="entry name" value="GNAT_dom"/>
</dbReference>
<evidence type="ECO:0000259" key="4">
    <source>
        <dbReference type="PROSITE" id="PS51186"/>
    </source>
</evidence>
<organism evidence="5 6">
    <name type="scientific">Arthrobacter pityocampae</name>
    <dbReference type="NCBI Taxonomy" id="547334"/>
    <lineage>
        <taxon>Bacteria</taxon>
        <taxon>Bacillati</taxon>
        <taxon>Actinomycetota</taxon>
        <taxon>Actinomycetes</taxon>
        <taxon>Micrococcales</taxon>
        <taxon>Micrococcaceae</taxon>
        <taxon>Arthrobacter</taxon>
    </lineage>
</organism>
<keyword evidence="6" id="KW-1185">Reference proteome</keyword>
<dbReference type="Gene3D" id="3.40.630.30">
    <property type="match status" value="1"/>
</dbReference>
<proteinExistence type="inferred from homology"/>
<evidence type="ECO:0000313" key="6">
    <source>
        <dbReference type="Proteomes" id="UP000239297"/>
    </source>
</evidence>
<feature type="domain" description="N-acetyltransferase" evidence="4">
    <location>
        <begin position="10"/>
        <end position="178"/>
    </location>
</feature>
<name>A0A2S5IX16_9MICC</name>
<comment type="caution">
    <text evidence="5">The sequence shown here is derived from an EMBL/GenBank/DDBJ whole genome shotgun (WGS) entry which is preliminary data.</text>
</comment>
<comment type="similarity">
    <text evidence="3">Belongs to the acetyltransferase family. RimJ subfamily.</text>
</comment>
<dbReference type="EMBL" id="PRKW01000004">
    <property type="protein sequence ID" value="PPB49050.1"/>
    <property type="molecule type" value="Genomic_DNA"/>
</dbReference>
<dbReference type="PROSITE" id="PS51186">
    <property type="entry name" value="GNAT"/>
    <property type="match status" value="1"/>
</dbReference>
<evidence type="ECO:0000256" key="2">
    <source>
        <dbReference type="ARBA" id="ARBA00023315"/>
    </source>
</evidence>
<dbReference type="InterPro" id="IPR016181">
    <property type="entry name" value="Acyl_CoA_acyltransferase"/>
</dbReference>
<sequence length="178" mass="19526">MPFPTLPCGVTLRLLRAEDAPALARAYRDNREHLAPWEPLRDERFFTEAGQAEQIASRLEAGAAGTDLPWVLEAEERIVGTMTLAGIVRGPFLSAHVGYWVAGRLQGRGVCSAALQEVLRHARDELGLHRIQASVLPRNAASTAVLRGAGFTLIGTAPSYLRIAGSWQDHLLYQRILH</sequence>
<dbReference type="Pfam" id="PF13302">
    <property type="entry name" value="Acetyltransf_3"/>
    <property type="match status" value="1"/>
</dbReference>
<dbReference type="AlphaFoldDB" id="A0A2S5IX16"/>
<evidence type="ECO:0000256" key="1">
    <source>
        <dbReference type="ARBA" id="ARBA00022679"/>
    </source>
</evidence>
<keyword evidence="1 5" id="KW-0808">Transferase</keyword>
<dbReference type="GO" id="GO:0005737">
    <property type="term" value="C:cytoplasm"/>
    <property type="evidence" value="ECO:0007669"/>
    <property type="project" value="TreeGrafter"/>
</dbReference>
<dbReference type="InterPro" id="IPR051531">
    <property type="entry name" value="N-acetyltransferase"/>
</dbReference>
<accession>A0A2S5IX16</accession>
<dbReference type="CDD" id="cd04301">
    <property type="entry name" value="NAT_SF"/>
    <property type="match status" value="1"/>
</dbReference>
<evidence type="ECO:0000256" key="3">
    <source>
        <dbReference type="ARBA" id="ARBA00038502"/>
    </source>
</evidence>
<keyword evidence="2" id="KW-0012">Acyltransferase</keyword>
<dbReference type="GO" id="GO:0008999">
    <property type="term" value="F:protein-N-terminal-alanine acetyltransferase activity"/>
    <property type="evidence" value="ECO:0007669"/>
    <property type="project" value="TreeGrafter"/>
</dbReference>
<gene>
    <name evidence="5" type="ORF">C4K88_10035</name>
</gene>
<dbReference type="Proteomes" id="UP000239297">
    <property type="component" value="Unassembled WGS sequence"/>
</dbReference>
<dbReference type="SUPFAM" id="SSF55729">
    <property type="entry name" value="Acyl-CoA N-acyltransferases (Nat)"/>
    <property type="match status" value="1"/>
</dbReference>
<protein>
    <submittedName>
        <fullName evidence="5">GNAT family N-acetyltransferase</fullName>
    </submittedName>
</protein>
<dbReference type="OrthoDB" id="5242221at2"/>